<evidence type="ECO:0000256" key="2">
    <source>
        <dbReference type="ARBA" id="ARBA00009592"/>
    </source>
</evidence>
<evidence type="ECO:0000259" key="12">
    <source>
        <dbReference type="Pfam" id="PF08263"/>
    </source>
</evidence>
<evidence type="ECO:0000256" key="8">
    <source>
        <dbReference type="ARBA" id="ARBA00022989"/>
    </source>
</evidence>
<sequence length="903" mass="99699">MSASGCIPAERAALLSFRKGIAADFTSRLASWHGGDCCRWRGVRCSNRTGHILELDLGNQNPSTGSVTGCDDVNALFGEISPSLLSLEQLQHLDLSWNCLTERQETIPLFMGLMKSLRYLNLSGIPFSGEVRPQLGNLSELQYLDLGSQDLGYRMYSADITWLQHLPLQYLGMSNEISRRIPSLRVVDLSSCSLASANQSLPLLNLTKLNKLDLSDNNFDHEIASSWFWKETSLRHLHLGYNRLFGQFHDALENMTSLQVLDLSFGLNQGLVMEGNFKNLCSLEILDLTENGMNGDIAVLMERLPQFLIGRFNALSVLDLSRNNLAGNIPPELSNCTHLNTLDLSYNKIVGPLPPEFRRLTRLITLHLSNNHLSGSVPTGLGAFTNLTWLVLSNNNFSALIRLKKLGLSSTNLKLSVDTDWIPIFSLEVALFASCRMGPLFPAWLQWQPEITKLDISSTVLMDKIPDWFWQTFSQAINIDLSDNQLSGSLPANLADMAFVELNISSNLLSGPIPPLPRNISILDMSNNSFSGTLPPNLEAPQLQTLLMYSNRIGGSIPVSLCKLNLLSDLDLSNNLLDGQIPRCFDSESSQCIEFLLLSNNSLSGEFPAFLQNCTGLHFLDLAWNNLFGKLPEWIGELTNLQFLRLGHNTFSGNIPAEITNLGYLQYLDLSSNNLSGVIPMHLSSLTAMTLKGSKPLSGMAMGPLPDGDPQFSGDTMPITGQFGEIMPIIMKGQLLRYGRTLAYFIGLDLSGNSLTGEIPLDIISLDALINLNLSSNRLTGKIPNKIGALQSLESLDLSENHLSGRQLDTLSVDNPSLMYIGNDGLCGPPLQKNCSSGNETPTDDHHRNNGHELKPLSLYLGLVLGFVSWRIAYFQLFDNLYDRVYVFVVVTWATLTRSKAAE</sequence>
<gene>
    <name evidence="13" type="ORF">BDA96_07G084400</name>
</gene>
<dbReference type="PANTHER" id="PTHR48063">
    <property type="entry name" value="LRR RECEPTOR-LIKE KINASE"/>
    <property type="match status" value="1"/>
</dbReference>
<dbReference type="Proteomes" id="UP000807115">
    <property type="component" value="Chromosome 7"/>
</dbReference>
<evidence type="ECO:0000313" key="13">
    <source>
        <dbReference type="EMBL" id="KAG0522984.1"/>
    </source>
</evidence>
<reference evidence="13" key="2">
    <citation type="submission" date="2020-10" db="EMBL/GenBank/DDBJ databases">
        <authorList>
            <person name="Cooper E.A."/>
            <person name="Brenton Z.W."/>
            <person name="Flinn B.S."/>
            <person name="Jenkins J."/>
            <person name="Shu S."/>
            <person name="Flowers D."/>
            <person name="Luo F."/>
            <person name="Wang Y."/>
            <person name="Xia P."/>
            <person name="Barry K."/>
            <person name="Daum C."/>
            <person name="Lipzen A."/>
            <person name="Yoshinaga Y."/>
            <person name="Schmutz J."/>
            <person name="Saski C."/>
            <person name="Vermerris W."/>
            <person name="Kresovich S."/>
        </authorList>
    </citation>
    <scope>NUCLEOTIDE SEQUENCE</scope>
</reference>
<keyword evidence="4" id="KW-0433">Leucine-rich repeat</keyword>
<protein>
    <recommendedName>
        <fullName evidence="12">Leucine-rich repeat-containing N-terminal plant-type domain-containing protein</fullName>
    </recommendedName>
</protein>
<dbReference type="InterPro" id="IPR032675">
    <property type="entry name" value="LRR_dom_sf"/>
</dbReference>
<evidence type="ECO:0000313" key="14">
    <source>
        <dbReference type="Proteomes" id="UP000807115"/>
    </source>
</evidence>
<keyword evidence="10" id="KW-0675">Receptor</keyword>
<organism evidence="13 14">
    <name type="scientific">Sorghum bicolor</name>
    <name type="common">Sorghum</name>
    <name type="synonym">Sorghum vulgare</name>
    <dbReference type="NCBI Taxonomy" id="4558"/>
    <lineage>
        <taxon>Eukaryota</taxon>
        <taxon>Viridiplantae</taxon>
        <taxon>Streptophyta</taxon>
        <taxon>Embryophyta</taxon>
        <taxon>Tracheophyta</taxon>
        <taxon>Spermatophyta</taxon>
        <taxon>Magnoliopsida</taxon>
        <taxon>Liliopsida</taxon>
        <taxon>Poales</taxon>
        <taxon>Poaceae</taxon>
        <taxon>PACMAD clade</taxon>
        <taxon>Panicoideae</taxon>
        <taxon>Andropogonodae</taxon>
        <taxon>Andropogoneae</taxon>
        <taxon>Sorghinae</taxon>
        <taxon>Sorghum</taxon>
    </lineage>
</organism>
<dbReference type="FunFam" id="3.80.10.10:FF:000383">
    <property type="entry name" value="Leucine-rich repeat receptor protein kinase EMS1"/>
    <property type="match status" value="1"/>
</dbReference>
<dbReference type="InterPro" id="IPR046956">
    <property type="entry name" value="RLP23-like"/>
</dbReference>
<evidence type="ECO:0000256" key="5">
    <source>
        <dbReference type="ARBA" id="ARBA00022692"/>
    </source>
</evidence>
<keyword evidence="7" id="KW-0677">Repeat</keyword>
<dbReference type="FunFam" id="3.80.10.10:FF:000095">
    <property type="entry name" value="LRR receptor-like serine/threonine-protein kinase GSO1"/>
    <property type="match status" value="1"/>
</dbReference>
<dbReference type="Pfam" id="PF08263">
    <property type="entry name" value="LRRNT_2"/>
    <property type="match status" value="1"/>
</dbReference>
<dbReference type="GO" id="GO:0005886">
    <property type="term" value="C:plasma membrane"/>
    <property type="evidence" value="ECO:0007669"/>
    <property type="project" value="UniProtKB-SubCell"/>
</dbReference>
<dbReference type="SMART" id="SM00369">
    <property type="entry name" value="LRR_TYP"/>
    <property type="match status" value="7"/>
</dbReference>
<evidence type="ECO:0000256" key="1">
    <source>
        <dbReference type="ARBA" id="ARBA00004251"/>
    </source>
</evidence>
<keyword evidence="9" id="KW-0472">Membrane</keyword>
<dbReference type="EMBL" id="CM027686">
    <property type="protein sequence ID" value="KAG0522984.1"/>
    <property type="molecule type" value="Genomic_DNA"/>
</dbReference>
<dbReference type="Pfam" id="PF13855">
    <property type="entry name" value="LRR_8"/>
    <property type="match status" value="1"/>
</dbReference>
<evidence type="ECO:0000256" key="4">
    <source>
        <dbReference type="ARBA" id="ARBA00022614"/>
    </source>
</evidence>
<dbReference type="SUPFAM" id="SSF52047">
    <property type="entry name" value="RNI-like"/>
    <property type="match status" value="2"/>
</dbReference>
<dbReference type="Pfam" id="PF00560">
    <property type="entry name" value="LRR_1"/>
    <property type="match status" value="12"/>
</dbReference>
<dbReference type="FunFam" id="3.80.10.10:FF:001347">
    <property type="entry name" value="LRR receptor-like serine/threonine-protein kinase GSO2"/>
    <property type="match status" value="1"/>
</dbReference>
<comment type="similarity">
    <text evidence="2">Belongs to the RLP family.</text>
</comment>
<evidence type="ECO:0000256" key="3">
    <source>
        <dbReference type="ARBA" id="ARBA00022475"/>
    </source>
</evidence>
<proteinExistence type="inferred from homology"/>
<evidence type="ECO:0000256" key="9">
    <source>
        <dbReference type="ARBA" id="ARBA00023136"/>
    </source>
</evidence>
<reference evidence="13" key="1">
    <citation type="journal article" date="2019" name="BMC Genomics">
        <title>A new reference genome for Sorghum bicolor reveals high levels of sequence similarity between sweet and grain genotypes: implications for the genetics of sugar metabolism.</title>
        <authorList>
            <person name="Cooper E.A."/>
            <person name="Brenton Z.W."/>
            <person name="Flinn B.S."/>
            <person name="Jenkins J."/>
            <person name="Shu S."/>
            <person name="Flowers D."/>
            <person name="Luo F."/>
            <person name="Wang Y."/>
            <person name="Xia P."/>
            <person name="Barry K."/>
            <person name="Daum C."/>
            <person name="Lipzen A."/>
            <person name="Yoshinaga Y."/>
            <person name="Schmutz J."/>
            <person name="Saski C."/>
            <person name="Vermerris W."/>
            <person name="Kresovich S."/>
        </authorList>
    </citation>
    <scope>NUCLEOTIDE SEQUENCE</scope>
</reference>
<dbReference type="PANTHER" id="PTHR48063:SF9">
    <property type="entry name" value="LRR PROTEIN WM1.10"/>
    <property type="match status" value="1"/>
</dbReference>
<dbReference type="InterPro" id="IPR003591">
    <property type="entry name" value="Leu-rich_rpt_typical-subtyp"/>
</dbReference>
<evidence type="ECO:0000256" key="11">
    <source>
        <dbReference type="ARBA" id="ARBA00023180"/>
    </source>
</evidence>
<comment type="caution">
    <text evidence="13">The sequence shown here is derived from an EMBL/GenBank/DDBJ whole genome shotgun (WGS) entry which is preliminary data.</text>
</comment>
<dbReference type="AlphaFoldDB" id="A0A921U938"/>
<keyword evidence="5" id="KW-0812">Transmembrane</keyword>
<keyword evidence="3" id="KW-1003">Cell membrane</keyword>
<dbReference type="InterPro" id="IPR001611">
    <property type="entry name" value="Leu-rich_rpt"/>
</dbReference>
<dbReference type="InterPro" id="IPR013210">
    <property type="entry name" value="LRR_N_plant-typ"/>
</dbReference>
<name>A0A921U938_SORBI</name>
<accession>A0A921U938</accession>
<evidence type="ECO:0000256" key="7">
    <source>
        <dbReference type="ARBA" id="ARBA00022737"/>
    </source>
</evidence>
<keyword evidence="11" id="KW-0325">Glycoprotein</keyword>
<dbReference type="Gene3D" id="3.80.10.10">
    <property type="entry name" value="Ribonuclease Inhibitor"/>
    <property type="match status" value="4"/>
</dbReference>
<dbReference type="PRINTS" id="PR00019">
    <property type="entry name" value="LEURICHRPT"/>
</dbReference>
<feature type="domain" description="Leucine-rich repeat-containing N-terminal plant-type" evidence="12">
    <location>
        <begin position="9"/>
        <end position="46"/>
    </location>
</feature>
<keyword evidence="6" id="KW-0732">Signal</keyword>
<evidence type="ECO:0000256" key="10">
    <source>
        <dbReference type="ARBA" id="ARBA00023170"/>
    </source>
</evidence>
<evidence type="ECO:0000256" key="6">
    <source>
        <dbReference type="ARBA" id="ARBA00022729"/>
    </source>
</evidence>
<dbReference type="PROSITE" id="PS51450">
    <property type="entry name" value="LRR"/>
    <property type="match status" value="1"/>
</dbReference>
<dbReference type="FunFam" id="3.80.10.10:FF:000649">
    <property type="entry name" value="Leucine Rich Repeat family protein"/>
    <property type="match status" value="1"/>
</dbReference>
<comment type="subcellular location">
    <subcellularLocation>
        <location evidence="1">Cell membrane</location>
        <topology evidence="1">Single-pass type I membrane protein</topology>
    </subcellularLocation>
</comment>
<keyword evidence="8" id="KW-1133">Transmembrane helix</keyword>